<feature type="region of interest" description="Disordered" evidence="1">
    <location>
        <begin position="78"/>
        <end position="152"/>
    </location>
</feature>
<proteinExistence type="predicted"/>
<evidence type="ECO:0000313" key="2">
    <source>
        <dbReference type="EMBL" id="RIA82341.1"/>
    </source>
</evidence>
<comment type="caution">
    <text evidence="2">The sequence shown here is derived from an EMBL/GenBank/DDBJ whole genome shotgun (WGS) entry which is preliminary data.</text>
</comment>
<gene>
    <name evidence="2" type="ORF">C1645_835517</name>
</gene>
<dbReference type="EMBL" id="QKYT01000675">
    <property type="protein sequence ID" value="RIA82341.1"/>
    <property type="molecule type" value="Genomic_DNA"/>
</dbReference>
<reference evidence="2 3" key="1">
    <citation type="submission" date="2018-06" db="EMBL/GenBank/DDBJ databases">
        <title>Comparative genomics reveals the genomic features of Rhizophagus irregularis, R. cerebriforme, R. diaphanum and Gigaspora rosea, and their symbiotic lifestyle signature.</title>
        <authorList>
            <person name="Morin E."/>
            <person name="San Clemente H."/>
            <person name="Chen E.C.H."/>
            <person name="De La Providencia I."/>
            <person name="Hainaut M."/>
            <person name="Kuo A."/>
            <person name="Kohler A."/>
            <person name="Murat C."/>
            <person name="Tang N."/>
            <person name="Roy S."/>
            <person name="Loubradou J."/>
            <person name="Henrissat B."/>
            <person name="Grigoriev I.V."/>
            <person name="Corradi N."/>
            <person name="Roux C."/>
            <person name="Martin F.M."/>
        </authorList>
    </citation>
    <scope>NUCLEOTIDE SEQUENCE [LARGE SCALE GENOMIC DNA]</scope>
    <source>
        <strain evidence="2 3">DAOM 227022</strain>
    </source>
</reference>
<evidence type="ECO:0000256" key="1">
    <source>
        <dbReference type="SAM" id="MobiDB-lite"/>
    </source>
</evidence>
<sequence length="340" mass="37175">MLIEPAIAIIPGISADKNLVDLFQNIMYNMKLYATNDRREAKSHTGIIYFADFFDKYNIGRNAVVIMQRKRDVRARAKLTKGIGGDRGGRDGGDGGGNGDRGGRGRGGGGGGRGRGEGGGRSGGDDSNGNGKGGDGRGSGNDGDGNGKGSGANLANLQQYELSKLRRVDKATSENFPLQQDDYIIVLYGTKICIAKVIAIYYEGYDNYCYSQNTIIQIKDLSYISLQVYLPIYLNIFANQTVEPTTNEWESTLDSSSSIATFPITPSLQDRSRSSKIHHYICDTPMDEFNNPIESSASRDLCALSQWKDRIHRVIKEGHRVGDIVVRKVGKLAKLTEELQ</sequence>
<organism evidence="2 3">
    <name type="scientific">Glomus cerebriforme</name>
    <dbReference type="NCBI Taxonomy" id="658196"/>
    <lineage>
        <taxon>Eukaryota</taxon>
        <taxon>Fungi</taxon>
        <taxon>Fungi incertae sedis</taxon>
        <taxon>Mucoromycota</taxon>
        <taxon>Glomeromycotina</taxon>
        <taxon>Glomeromycetes</taxon>
        <taxon>Glomerales</taxon>
        <taxon>Glomeraceae</taxon>
        <taxon>Glomus</taxon>
    </lineage>
</organism>
<keyword evidence="3" id="KW-1185">Reference proteome</keyword>
<protein>
    <submittedName>
        <fullName evidence="2">Uncharacterized protein</fullName>
    </submittedName>
</protein>
<dbReference type="AlphaFoldDB" id="A0A397SHT0"/>
<evidence type="ECO:0000313" key="3">
    <source>
        <dbReference type="Proteomes" id="UP000265703"/>
    </source>
</evidence>
<name>A0A397SHT0_9GLOM</name>
<feature type="compositionally biased region" description="Gly residues" evidence="1">
    <location>
        <begin position="130"/>
        <end position="150"/>
    </location>
</feature>
<accession>A0A397SHT0</accession>
<dbReference type="Proteomes" id="UP000265703">
    <property type="component" value="Unassembled WGS sequence"/>
</dbReference>
<dbReference type="OrthoDB" id="2437854at2759"/>
<feature type="compositionally biased region" description="Gly residues" evidence="1">
    <location>
        <begin position="94"/>
        <end position="122"/>
    </location>
</feature>